<dbReference type="InterPro" id="IPR056874">
    <property type="entry name" value="PHD_dom_pln"/>
</dbReference>
<protein>
    <recommendedName>
        <fullName evidence="2">PHD-type zinc finger plants domain-containing protein</fullName>
    </recommendedName>
</protein>
<evidence type="ECO:0000313" key="5">
    <source>
        <dbReference type="Proteomes" id="UP000007305"/>
    </source>
</evidence>
<sequence>MAAGHGEGAAVCCMCGDRGLADELFRCRCCRARLQHRYCSHLYPRPAAYRQQLCSWCLRAAAAANKPEEKRETPASDEKACSPPPAELGHPVKKKRHRAEESTPGEAVAGRRKAVVGSSAGAASGGGKGEEVVRAGKTRVHRARVPRYKYKLLTDVIIGC</sequence>
<feature type="domain" description="PHD-type zinc finger plants" evidence="2">
    <location>
        <begin position="13"/>
        <end position="57"/>
    </location>
</feature>
<reference evidence="3" key="2">
    <citation type="submission" date="2015-12" db="EMBL/GenBank/DDBJ databases">
        <title>Update maize B73 reference genome by single molecule sequencing technologies.</title>
        <authorList>
            <consortium name="Maize Genome Sequencing Project"/>
            <person name="Ware D."/>
        </authorList>
    </citation>
    <scope>NUCLEOTIDE SEQUENCE</scope>
    <source>
        <tissue evidence="3">Seedling</tissue>
    </source>
</reference>
<reference evidence="4" key="4">
    <citation type="submission" date="2021-05" db="UniProtKB">
        <authorList>
            <consortium name="EnsemblPlants"/>
        </authorList>
    </citation>
    <scope>IDENTIFICATION</scope>
    <source>
        <strain evidence="4">cv. B73</strain>
    </source>
</reference>
<dbReference type="OMA" id="QRHEGFS"/>
<dbReference type="Gramene" id="Zm00001eb423710_T001">
    <property type="protein sequence ID" value="Zm00001eb423710_P001"/>
    <property type="gene ID" value="Zm00001eb423710"/>
</dbReference>
<name>A0A1D6J7S0_MAIZE</name>
<gene>
    <name evidence="4" type="primary">LOC109942911</name>
    <name evidence="3" type="ORF">ZEAMMB73_Zm00001d025558</name>
</gene>
<dbReference type="Pfam" id="PF25054">
    <property type="entry name" value="PHD_pln"/>
    <property type="match status" value="1"/>
</dbReference>
<dbReference type="Proteomes" id="UP000007305">
    <property type="component" value="Chromosome 10"/>
</dbReference>
<dbReference type="AlphaFoldDB" id="A0A1D6J7S0"/>
<dbReference type="OrthoDB" id="1935489at2759"/>
<accession>A0A3L6GA66</accession>
<evidence type="ECO:0000259" key="2">
    <source>
        <dbReference type="Pfam" id="PF25054"/>
    </source>
</evidence>
<reference evidence="4" key="3">
    <citation type="submission" date="2019-07" db="EMBL/GenBank/DDBJ databases">
        <authorList>
            <person name="Seetharam A."/>
            <person name="Woodhouse M."/>
            <person name="Cannon E."/>
        </authorList>
    </citation>
    <scope>NUCLEOTIDE SEQUENCE [LARGE SCALE GENOMIC DNA]</scope>
    <source>
        <strain evidence="4">cv. B73</strain>
    </source>
</reference>
<dbReference type="EnsemblPlants" id="Zm00001eb423710_T001">
    <property type="protein sequence ID" value="Zm00001eb423710_P001"/>
    <property type="gene ID" value="Zm00001eb423710"/>
</dbReference>
<keyword evidence="5" id="KW-1185">Reference proteome</keyword>
<evidence type="ECO:0000313" key="3">
    <source>
        <dbReference type="EMBL" id="AQK43969.1"/>
    </source>
</evidence>
<accession>A0A1D6J7S0</accession>
<dbReference type="EMBL" id="CM000786">
    <property type="protein sequence ID" value="AQK43969.1"/>
    <property type="molecule type" value="Genomic_DNA"/>
</dbReference>
<dbReference type="RefSeq" id="XP_020401067.1">
    <property type="nucleotide sequence ID" value="XM_020545478.3"/>
</dbReference>
<organism evidence="3">
    <name type="scientific">Zea mays</name>
    <name type="common">Maize</name>
    <dbReference type="NCBI Taxonomy" id="4577"/>
    <lineage>
        <taxon>Eukaryota</taxon>
        <taxon>Viridiplantae</taxon>
        <taxon>Streptophyta</taxon>
        <taxon>Embryophyta</taxon>
        <taxon>Tracheophyta</taxon>
        <taxon>Spermatophyta</taxon>
        <taxon>Magnoliopsida</taxon>
        <taxon>Liliopsida</taxon>
        <taxon>Poales</taxon>
        <taxon>Poaceae</taxon>
        <taxon>PACMAD clade</taxon>
        <taxon>Panicoideae</taxon>
        <taxon>Andropogonodae</taxon>
        <taxon>Andropogoneae</taxon>
        <taxon>Tripsacinae</taxon>
        <taxon>Zea</taxon>
    </lineage>
</organism>
<dbReference type="PANTHER" id="PTHR33779:SF14">
    <property type="entry name" value="OS02G0568600 PROTEIN"/>
    <property type="match status" value="1"/>
</dbReference>
<feature type="compositionally biased region" description="Basic and acidic residues" evidence="1">
    <location>
        <begin position="67"/>
        <end position="80"/>
    </location>
</feature>
<feature type="region of interest" description="Disordered" evidence="1">
    <location>
        <begin position="67"/>
        <end position="134"/>
    </location>
</feature>
<reference evidence="5" key="1">
    <citation type="journal article" date="2009" name="Science">
        <title>The B73 maize genome: complexity, diversity, and dynamics.</title>
        <authorList>
            <person name="Schnable P.S."/>
            <person name="Ware D."/>
            <person name="Fulton R.S."/>
            <person name="Stein J.C."/>
            <person name="Wei F."/>
            <person name="Pasternak S."/>
            <person name="Liang C."/>
            <person name="Zhang J."/>
            <person name="Fulton L."/>
            <person name="Graves T.A."/>
            <person name="Minx P."/>
            <person name="Reily A.D."/>
            <person name="Courtney L."/>
            <person name="Kruchowski S.S."/>
            <person name="Tomlinson C."/>
            <person name="Strong C."/>
            <person name="Delehaunty K."/>
            <person name="Fronick C."/>
            <person name="Courtney B."/>
            <person name="Rock S.M."/>
            <person name="Belter E."/>
            <person name="Du F."/>
            <person name="Kim K."/>
            <person name="Abbott R.M."/>
            <person name="Cotton M."/>
            <person name="Levy A."/>
            <person name="Marchetto P."/>
            <person name="Ochoa K."/>
            <person name="Jackson S.M."/>
            <person name="Gillam B."/>
            <person name="Chen W."/>
            <person name="Yan L."/>
            <person name="Higginbotham J."/>
            <person name="Cardenas M."/>
            <person name="Waligorski J."/>
            <person name="Applebaum E."/>
            <person name="Phelps L."/>
            <person name="Falcone J."/>
            <person name="Kanchi K."/>
            <person name="Thane T."/>
            <person name="Scimone A."/>
            <person name="Thane N."/>
            <person name="Henke J."/>
            <person name="Wang T."/>
            <person name="Ruppert J."/>
            <person name="Shah N."/>
            <person name="Rotter K."/>
            <person name="Hodges J."/>
            <person name="Ingenthron E."/>
            <person name="Cordes M."/>
            <person name="Kohlberg S."/>
            <person name="Sgro J."/>
            <person name="Delgado B."/>
            <person name="Mead K."/>
            <person name="Chinwalla A."/>
            <person name="Leonard S."/>
            <person name="Crouse K."/>
            <person name="Collura K."/>
            <person name="Kudrna D."/>
            <person name="Currie J."/>
            <person name="He R."/>
            <person name="Angelova A."/>
            <person name="Rajasekar S."/>
            <person name="Mueller T."/>
            <person name="Lomeli R."/>
            <person name="Scara G."/>
            <person name="Ko A."/>
            <person name="Delaney K."/>
            <person name="Wissotski M."/>
            <person name="Lopez G."/>
            <person name="Campos D."/>
            <person name="Braidotti M."/>
            <person name="Ashley E."/>
            <person name="Golser W."/>
            <person name="Kim H."/>
            <person name="Lee S."/>
            <person name="Lin J."/>
            <person name="Dujmic Z."/>
            <person name="Kim W."/>
            <person name="Talag J."/>
            <person name="Zuccolo A."/>
            <person name="Fan C."/>
            <person name="Sebastian A."/>
            <person name="Kramer M."/>
            <person name="Spiegel L."/>
            <person name="Nascimento L."/>
            <person name="Zutavern T."/>
            <person name="Miller B."/>
            <person name="Ambroise C."/>
            <person name="Muller S."/>
            <person name="Spooner W."/>
            <person name="Narechania A."/>
            <person name="Ren L."/>
            <person name="Wei S."/>
            <person name="Kumari S."/>
            <person name="Faga B."/>
            <person name="Levy M.J."/>
            <person name="McMahan L."/>
            <person name="Van Buren P."/>
            <person name="Vaughn M.W."/>
            <person name="Ying K."/>
            <person name="Yeh C.-T."/>
            <person name="Emrich S.J."/>
            <person name="Jia Y."/>
            <person name="Kalyanaraman A."/>
            <person name="Hsia A.-P."/>
            <person name="Barbazuk W.B."/>
            <person name="Baucom R.S."/>
            <person name="Brutnell T.P."/>
            <person name="Carpita N.C."/>
            <person name="Chaparro C."/>
            <person name="Chia J.-M."/>
            <person name="Deragon J.-M."/>
            <person name="Estill J.C."/>
            <person name="Fu Y."/>
            <person name="Jeddeloh J.A."/>
            <person name="Han Y."/>
            <person name="Lee H."/>
            <person name="Li P."/>
            <person name="Lisch D.R."/>
            <person name="Liu S."/>
            <person name="Liu Z."/>
            <person name="Nagel D.H."/>
            <person name="McCann M.C."/>
            <person name="SanMiguel P."/>
            <person name="Myers A.M."/>
            <person name="Nettleton D."/>
            <person name="Nguyen J."/>
            <person name="Penning B.W."/>
            <person name="Ponnala L."/>
            <person name="Schneider K.L."/>
            <person name="Schwartz D.C."/>
            <person name="Sharma A."/>
            <person name="Soderlund C."/>
            <person name="Springer N.M."/>
            <person name="Sun Q."/>
            <person name="Wang H."/>
            <person name="Waterman M."/>
            <person name="Westerman R."/>
            <person name="Wolfgruber T.K."/>
            <person name="Yang L."/>
            <person name="Yu Y."/>
            <person name="Zhang L."/>
            <person name="Zhou S."/>
            <person name="Zhu Q."/>
            <person name="Bennetzen J.L."/>
            <person name="Dawe R.K."/>
            <person name="Jiang J."/>
            <person name="Jiang N."/>
            <person name="Presting G.G."/>
            <person name="Wessler S.R."/>
            <person name="Aluru S."/>
            <person name="Martienssen R.A."/>
            <person name="Clifton S.W."/>
            <person name="McCombie W.R."/>
            <person name="Wing R.A."/>
            <person name="Wilson R.K."/>
        </authorList>
    </citation>
    <scope>NUCLEOTIDE SEQUENCE [LARGE SCALE GENOMIC DNA]</scope>
    <source>
        <strain evidence="5">cv. B73</strain>
    </source>
</reference>
<dbReference type="PANTHER" id="PTHR33779">
    <property type="entry name" value="EXPRESSED PROTEIN"/>
    <property type="match status" value="1"/>
</dbReference>
<proteinExistence type="predicted"/>
<evidence type="ECO:0000313" key="4">
    <source>
        <dbReference type="EnsemblPlants" id="Zm00001eb423710_P001"/>
    </source>
</evidence>
<dbReference type="GeneID" id="109942911"/>
<evidence type="ECO:0000256" key="1">
    <source>
        <dbReference type="SAM" id="MobiDB-lite"/>
    </source>
</evidence>
<dbReference type="ExpressionAtlas" id="A0A1D6J7S0">
    <property type="expression patterns" value="baseline and differential"/>
</dbReference>